<evidence type="ECO:0000313" key="15">
    <source>
        <dbReference type="Proteomes" id="UP001201262"/>
    </source>
</evidence>
<evidence type="ECO:0000256" key="6">
    <source>
        <dbReference type="ARBA" id="ARBA00023002"/>
    </source>
</evidence>
<dbReference type="PROSITE" id="PS00059">
    <property type="entry name" value="ADH_ZINC"/>
    <property type="match status" value="1"/>
</dbReference>
<keyword evidence="7" id="KW-0520">NAD</keyword>
<feature type="domain" description="Enoyl reductase (ER)" evidence="13">
    <location>
        <begin position="16"/>
        <end position="369"/>
    </location>
</feature>
<comment type="function">
    <text evidence="8">Xylitol dehydrogenase which catalyzes the conversion of xylitol to D-xylulose. Xylose is a major component of hemicelluloses such as xylan. Most fungi utilize D-xylose via three enzymatic reactions, xylose reductase (XR), xylitol dehydrogenase (XDH), and xylulokinase, to form xylulose 5-phosphate, which enters pentose phosphate pathway.</text>
</comment>
<accession>A0AAD4Q421</accession>
<dbReference type="EC" id="1.1.1.9" evidence="10"/>
<protein>
    <recommendedName>
        <fullName evidence="10">D-xylulose reductase</fullName>
        <ecNumber evidence="10">1.1.1.9</ecNumber>
    </recommendedName>
    <alternativeName>
        <fullName evidence="11">Xylitol dehydrogenase A</fullName>
    </alternativeName>
</protein>
<keyword evidence="3" id="KW-0119">Carbohydrate metabolism</keyword>
<dbReference type="SMART" id="SM00829">
    <property type="entry name" value="PKS_ER"/>
    <property type="match status" value="1"/>
</dbReference>
<evidence type="ECO:0000256" key="1">
    <source>
        <dbReference type="ARBA" id="ARBA00001947"/>
    </source>
</evidence>
<keyword evidence="4 12" id="KW-0479">Metal-binding</keyword>
<dbReference type="GO" id="GO:0008270">
    <property type="term" value="F:zinc ion binding"/>
    <property type="evidence" value="ECO:0007669"/>
    <property type="project" value="InterPro"/>
</dbReference>
<dbReference type="InterPro" id="IPR011032">
    <property type="entry name" value="GroES-like_sf"/>
</dbReference>
<dbReference type="GeneID" id="70244053"/>
<dbReference type="SUPFAM" id="SSF50129">
    <property type="entry name" value="GroES-like"/>
    <property type="match status" value="1"/>
</dbReference>
<evidence type="ECO:0000313" key="14">
    <source>
        <dbReference type="EMBL" id="KAH8702247.1"/>
    </source>
</evidence>
<evidence type="ECO:0000256" key="5">
    <source>
        <dbReference type="ARBA" id="ARBA00022833"/>
    </source>
</evidence>
<dbReference type="Pfam" id="PF08240">
    <property type="entry name" value="ADH_N"/>
    <property type="match status" value="1"/>
</dbReference>
<keyword evidence="3" id="KW-0859">Xylose metabolism</keyword>
<evidence type="ECO:0000256" key="12">
    <source>
        <dbReference type="RuleBase" id="RU361277"/>
    </source>
</evidence>
<dbReference type="InterPro" id="IPR013149">
    <property type="entry name" value="ADH-like_C"/>
</dbReference>
<evidence type="ECO:0000259" key="13">
    <source>
        <dbReference type="SMART" id="SM00829"/>
    </source>
</evidence>
<dbReference type="PANTHER" id="PTHR43161">
    <property type="entry name" value="SORBITOL DEHYDROGENASE"/>
    <property type="match status" value="1"/>
</dbReference>
<evidence type="ECO:0000256" key="8">
    <source>
        <dbReference type="ARBA" id="ARBA00024843"/>
    </source>
</evidence>
<dbReference type="Gene3D" id="3.40.50.720">
    <property type="entry name" value="NAD(P)-binding Rossmann-like Domain"/>
    <property type="match status" value="1"/>
</dbReference>
<dbReference type="InterPro" id="IPR002328">
    <property type="entry name" value="ADH_Zn_CS"/>
</dbReference>
<dbReference type="Pfam" id="PF00107">
    <property type="entry name" value="ADH_zinc_N"/>
    <property type="match status" value="1"/>
</dbReference>
<comment type="cofactor">
    <cofactor evidence="1 12">
        <name>Zn(2+)</name>
        <dbReference type="ChEBI" id="CHEBI:29105"/>
    </cofactor>
</comment>
<comment type="pathway">
    <text evidence="9">Carbohydrate degradation; L-arabinose degradation via L-arabinitol; D-xylulose 5-phosphate from L-arabinose (fungal route): step 4/5.</text>
</comment>
<evidence type="ECO:0000256" key="3">
    <source>
        <dbReference type="ARBA" id="ARBA00022629"/>
    </source>
</evidence>
<dbReference type="CDD" id="cd05285">
    <property type="entry name" value="sorbitol_DH"/>
    <property type="match status" value="1"/>
</dbReference>
<name>A0AAD4Q421_9EURO</name>
<dbReference type="GO" id="GO:0042732">
    <property type="term" value="P:D-xylose metabolic process"/>
    <property type="evidence" value="ECO:0007669"/>
    <property type="project" value="UniProtKB-KW"/>
</dbReference>
<comment type="caution">
    <text evidence="14">The sequence shown here is derived from an EMBL/GenBank/DDBJ whole genome shotgun (WGS) entry which is preliminary data.</text>
</comment>
<gene>
    <name evidence="14" type="ORF">BGW36DRAFT_356376</name>
</gene>
<dbReference type="Proteomes" id="UP001201262">
    <property type="component" value="Unassembled WGS sequence"/>
</dbReference>
<keyword evidence="15" id="KW-1185">Reference proteome</keyword>
<dbReference type="InterPro" id="IPR020843">
    <property type="entry name" value="ER"/>
</dbReference>
<comment type="similarity">
    <text evidence="2 12">Belongs to the zinc-containing alcohol dehydrogenase family.</text>
</comment>
<organism evidence="14 15">
    <name type="scientific">Talaromyces proteolyticus</name>
    <dbReference type="NCBI Taxonomy" id="1131652"/>
    <lineage>
        <taxon>Eukaryota</taxon>
        <taxon>Fungi</taxon>
        <taxon>Dikarya</taxon>
        <taxon>Ascomycota</taxon>
        <taxon>Pezizomycotina</taxon>
        <taxon>Eurotiomycetes</taxon>
        <taxon>Eurotiomycetidae</taxon>
        <taxon>Eurotiales</taxon>
        <taxon>Trichocomaceae</taxon>
        <taxon>Talaromyces</taxon>
        <taxon>Talaromyces sect. Bacilispori</taxon>
    </lineage>
</organism>
<evidence type="ECO:0000256" key="11">
    <source>
        <dbReference type="ARBA" id="ARBA00030139"/>
    </source>
</evidence>
<dbReference type="InterPro" id="IPR045306">
    <property type="entry name" value="SDH-like"/>
</dbReference>
<dbReference type="GO" id="GO:0003939">
    <property type="term" value="F:L-iditol 2-dehydrogenase (NAD+) activity"/>
    <property type="evidence" value="ECO:0007669"/>
    <property type="project" value="TreeGrafter"/>
</dbReference>
<dbReference type="EMBL" id="JAJTJA010000003">
    <property type="protein sequence ID" value="KAH8702247.1"/>
    <property type="molecule type" value="Genomic_DNA"/>
</dbReference>
<keyword evidence="5 12" id="KW-0862">Zinc</keyword>
<dbReference type="GO" id="GO:0046526">
    <property type="term" value="F:D-xylulose reductase activity"/>
    <property type="evidence" value="ECO:0007669"/>
    <property type="project" value="UniProtKB-EC"/>
</dbReference>
<dbReference type="FunFam" id="3.40.50.720:FF:000068">
    <property type="entry name" value="Sorbitol dehydrogenase"/>
    <property type="match status" value="1"/>
</dbReference>
<proteinExistence type="inferred from homology"/>
<evidence type="ECO:0000256" key="10">
    <source>
        <dbReference type="ARBA" id="ARBA00026119"/>
    </source>
</evidence>
<evidence type="ECO:0000256" key="9">
    <source>
        <dbReference type="ARBA" id="ARBA00025713"/>
    </source>
</evidence>
<dbReference type="RefSeq" id="XP_046075623.1">
    <property type="nucleotide sequence ID" value="XM_046213766.1"/>
</dbReference>
<keyword evidence="6" id="KW-0560">Oxidoreductase</keyword>
<evidence type="ECO:0000256" key="4">
    <source>
        <dbReference type="ARBA" id="ARBA00022723"/>
    </source>
</evidence>
<sequence>MSTTQTERHLAFVLRGVHDTIIEERPIPRLRNEWDVRVRIEQTGICGSDVHYWDHGRIGDFILTSPIILGHESSGTIVEVGPAVKNVKVGDRVAIEPGVPCRHCILSCDYCRKGSYNLCPDTVFAATPPHDGTLSKYFVVAADFCFPIPAHLDMEQAALVEPVSSAVQMVRTGDVRGNQTVVVFGCGPMGVLCQAICRAWGCKRVIGIDIVQSRLDFAASFSGGSPDDVFMPPKKPAGEDQMAWSEHVAQVIKDQFNLGEGPDVVLEVTGAEPCIQTGVHLCKKGGTFVQAGMGTENVNFPISVVCVREIRVQGSIRYQTGCHPTAVDLVSSGKLDVKKLITHRYKFEQSEEAFQKVKAREEGTLKVMIEGVRD</sequence>
<dbReference type="InterPro" id="IPR013154">
    <property type="entry name" value="ADH-like_N"/>
</dbReference>
<dbReference type="GO" id="GO:0006062">
    <property type="term" value="P:sorbitol catabolic process"/>
    <property type="evidence" value="ECO:0007669"/>
    <property type="project" value="TreeGrafter"/>
</dbReference>
<dbReference type="Gene3D" id="3.90.180.10">
    <property type="entry name" value="Medium-chain alcohol dehydrogenases, catalytic domain"/>
    <property type="match status" value="1"/>
</dbReference>
<evidence type="ECO:0000256" key="2">
    <source>
        <dbReference type="ARBA" id="ARBA00008072"/>
    </source>
</evidence>
<dbReference type="PANTHER" id="PTHR43161:SF9">
    <property type="entry name" value="SORBITOL DEHYDROGENASE"/>
    <property type="match status" value="1"/>
</dbReference>
<dbReference type="InterPro" id="IPR036291">
    <property type="entry name" value="NAD(P)-bd_dom_sf"/>
</dbReference>
<dbReference type="AlphaFoldDB" id="A0AAD4Q421"/>
<reference evidence="14" key="1">
    <citation type="submission" date="2021-12" db="EMBL/GenBank/DDBJ databases">
        <title>Convergent genome expansion in fungi linked to evolution of root-endophyte symbiosis.</title>
        <authorList>
            <consortium name="DOE Joint Genome Institute"/>
            <person name="Ke Y.-H."/>
            <person name="Bonito G."/>
            <person name="Liao H.-L."/>
            <person name="Looney B."/>
            <person name="Rojas-Flechas A."/>
            <person name="Nash J."/>
            <person name="Hameed K."/>
            <person name="Schadt C."/>
            <person name="Martin F."/>
            <person name="Crous P.W."/>
            <person name="Miettinen O."/>
            <person name="Magnuson J.K."/>
            <person name="Labbe J."/>
            <person name="Jacobson D."/>
            <person name="Doktycz M.J."/>
            <person name="Veneault-Fourrey C."/>
            <person name="Kuo A."/>
            <person name="Mondo S."/>
            <person name="Calhoun S."/>
            <person name="Riley R."/>
            <person name="Ohm R."/>
            <person name="LaButti K."/>
            <person name="Andreopoulos B."/>
            <person name="Pangilinan J."/>
            <person name="Nolan M."/>
            <person name="Tritt A."/>
            <person name="Clum A."/>
            <person name="Lipzen A."/>
            <person name="Daum C."/>
            <person name="Barry K."/>
            <person name="Grigoriev I.V."/>
            <person name="Vilgalys R."/>
        </authorList>
    </citation>
    <scope>NUCLEOTIDE SEQUENCE</scope>
    <source>
        <strain evidence="14">PMI_201</strain>
    </source>
</reference>
<evidence type="ECO:0000256" key="7">
    <source>
        <dbReference type="ARBA" id="ARBA00023027"/>
    </source>
</evidence>
<dbReference type="SUPFAM" id="SSF51735">
    <property type="entry name" value="NAD(P)-binding Rossmann-fold domains"/>
    <property type="match status" value="1"/>
</dbReference>